<name>G9HRF9_9SPIT</name>
<gene>
    <name evidence="1" type="primary">orf557</name>
</gene>
<evidence type="ECO:0000313" key="1">
    <source>
        <dbReference type="EMBL" id="AEV66671.1"/>
    </source>
</evidence>
<sequence length="91" mass="11174">MKNEKTKLFAIFYYKKIFSSFFISKNDRSLKSKWTYIKINNLTFNWNKNDKNFFTSPIKSLYLKRKFSNILFRGFNKSSKKFQEKKFVIKI</sequence>
<keyword evidence="1" id="KW-0496">Mitochondrion</keyword>
<accession>G9HRF9</accession>
<organism evidence="1">
    <name type="scientific">Oxytricha trifallax</name>
    <dbReference type="NCBI Taxonomy" id="1172189"/>
    <lineage>
        <taxon>Eukaryota</taxon>
        <taxon>Sar</taxon>
        <taxon>Alveolata</taxon>
        <taxon>Ciliophora</taxon>
        <taxon>Intramacronucleata</taxon>
        <taxon>Spirotrichea</taxon>
        <taxon>Stichotrichia</taxon>
        <taxon>Sporadotrichida</taxon>
        <taxon>Oxytrichidae</taxon>
        <taxon>Oxytrichinae</taxon>
        <taxon>Oxytricha</taxon>
    </lineage>
</organism>
<protein>
    <submittedName>
        <fullName evidence="1">Uncharacterized protein</fullName>
    </submittedName>
</protein>
<proteinExistence type="predicted"/>
<dbReference type="AlphaFoldDB" id="G9HRF9"/>
<geneLocation type="mitochondrion" evidence="1"/>
<reference evidence="1" key="1">
    <citation type="journal article" date="2012" name="Genome Biol. Evol.">
        <title>The Oxytricha trifallax Mitochondrial Genome.</title>
        <authorList>
            <person name="Swart E.C."/>
            <person name="Nowacki M."/>
            <person name="Shum J."/>
            <person name="Stiles H."/>
            <person name="Higgins B.P."/>
            <person name="Doak T.G."/>
            <person name="Schotanus K."/>
            <person name="Magrini V.J."/>
            <person name="Minx P."/>
            <person name="Mardis E.R."/>
            <person name="Landweber L.F."/>
        </authorList>
    </citation>
    <scope>NUCLEOTIDE SEQUENCE</scope>
</reference>
<dbReference type="EMBL" id="JN383843">
    <property type="protein sequence ID" value="AEV66671.1"/>
    <property type="molecule type" value="Genomic_DNA"/>
</dbReference>